<dbReference type="EMBL" id="CADCWI010000064">
    <property type="protein sequence ID" value="CAA9553701.1"/>
    <property type="molecule type" value="Genomic_DNA"/>
</dbReference>
<protein>
    <submittedName>
        <fullName evidence="9">ABC transporter, permease protein 1 (Cluster 5, nickel/peptides/opines)</fullName>
    </submittedName>
</protein>
<feature type="domain" description="ABC transmembrane type-1" evidence="8">
    <location>
        <begin position="129"/>
        <end position="348"/>
    </location>
</feature>
<dbReference type="Pfam" id="PF00528">
    <property type="entry name" value="BPD_transp_1"/>
    <property type="match status" value="1"/>
</dbReference>
<dbReference type="Gene3D" id="1.10.3720.10">
    <property type="entry name" value="MetI-like"/>
    <property type="match status" value="1"/>
</dbReference>
<dbReference type="InterPro" id="IPR045621">
    <property type="entry name" value="BPD_transp_1_N"/>
</dbReference>
<evidence type="ECO:0000256" key="5">
    <source>
        <dbReference type="ARBA" id="ARBA00022989"/>
    </source>
</evidence>
<dbReference type="AlphaFoldDB" id="A0A6J4UQH1"/>
<dbReference type="PANTHER" id="PTHR43376">
    <property type="entry name" value="OLIGOPEPTIDE TRANSPORT SYSTEM PERMEASE PROTEIN"/>
    <property type="match status" value="1"/>
</dbReference>
<keyword evidence="2 7" id="KW-0813">Transport</keyword>
<keyword evidence="6 7" id="KW-0472">Membrane</keyword>
<comment type="similarity">
    <text evidence="7">Belongs to the binding-protein-dependent transport system permease family.</text>
</comment>
<evidence type="ECO:0000256" key="1">
    <source>
        <dbReference type="ARBA" id="ARBA00004651"/>
    </source>
</evidence>
<name>A0A6J4UQH1_9BACT</name>
<feature type="transmembrane region" description="Helical" evidence="7">
    <location>
        <begin position="279"/>
        <end position="305"/>
    </location>
</feature>
<feature type="transmembrane region" description="Helical" evidence="7">
    <location>
        <begin position="325"/>
        <end position="348"/>
    </location>
</feature>
<dbReference type="InterPro" id="IPR035906">
    <property type="entry name" value="MetI-like_sf"/>
</dbReference>
<dbReference type="CDD" id="cd06261">
    <property type="entry name" value="TM_PBP2"/>
    <property type="match status" value="1"/>
</dbReference>
<feature type="transmembrane region" description="Helical" evidence="7">
    <location>
        <begin position="221"/>
        <end position="243"/>
    </location>
</feature>
<feature type="transmembrane region" description="Helical" evidence="7">
    <location>
        <begin position="129"/>
        <end position="156"/>
    </location>
</feature>
<accession>A0A6J4UQH1</accession>
<keyword evidence="4 7" id="KW-0812">Transmembrane</keyword>
<reference evidence="9" key="1">
    <citation type="submission" date="2020-02" db="EMBL/GenBank/DDBJ databases">
        <authorList>
            <person name="Meier V. D."/>
        </authorList>
    </citation>
    <scope>NUCLEOTIDE SEQUENCE</scope>
    <source>
        <strain evidence="9">AVDCRST_MAG43</strain>
    </source>
</reference>
<evidence type="ECO:0000256" key="7">
    <source>
        <dbReference type="RuleBase" id="RU363032"/>
    </source>
</evidence>
<evidence type="ECO:0000256" key="3">
    <source>
        <dbReference type="ARBA" id="ARBA00022475"/>
    </source>
</evidence>
<evidence type="ECO:0000256" key="2">
    <source>
        <dbReference type="ARBA" id="ARBA00022448"/>
    </source>
</evidence>
<feature type="transmembrane region" description="Helical" evidence="7">
    <location>
        <begin position="177"/>
        <end position="198"/>
    </location>
</feature>
<dbReference type="PANTHER" id="PTHR43376:SF1">
    <property type="entry name" value="OLIGOPEPTIDE TRANSPORT SYSTEM PERMEASE PROTEIN"/>
    <property type="match status" value="1"/>
</dbReference>
<dbReference type="InterPro" id="IPR000515">
    <property type="entry name" value="MetI-like"/>
</dbReference>
<organism evidence="9">
    <name type="scientific">uncultured Thermomicrobiales bacterium</name>
    <dbReference type="NCBI Taxonomy" id="1645740"/>
    <lineage>
        <taxon>Bacteria</taxon>
        <taxon>Pseudomonadati</taxon>
        <taxon>Thermomicrobiota</taxon>
        <taxon>Thermomicrobia</taxon>
        <taxon>Thermomicrobiales</taxon>
        <taxon>environmental samples</taxon>
    </lineage>
</organism>
<dbReference type="PROSITE" id="PS50928">
    <property type="entry name" value="ABC_TM1"/>
    <property type="match status" value="1"/>
</dbReference>
<evidence type="ECO:0000256" key="4">
    <source>
        <dbReference type="ARBA" id="ARBA00022692"/>
    </source>
</evidence>
<gene>
    <name evidence="9" type="ORF">AVDCRST_MAG43-1276</name>
</gene>
<evidence type="ECO:0000259" key="8">
    <source>
        <dbReference type="PROSITE" id="PS50928"/>
    </source>
</evidence>
<dbReference type="GO" id="GO:0055085">
    <property type="term" value="P:transmembrane transport"/>
    <property type="evidence" value="ECO:0007669"/>
    <property type="project" value="InterPro"/>
</dbReference>
<sequence length="359" mass="40047">MATMISDTVVVAEEEAARTSRLKGFFGHFLVRRLFRAFLTIFFVSTLTFFLVRLLPGNPIQVYINQQMTQYGYSYEDAANQARSLFAIDTEKPMLLQYLEYLKNLAQGDLGMSVTAPGTTVASIIQSRIWWTVFSVGTALLLSFGLGSLIGMVMAYRRNGPFDGIMSTIGSITHSIPNYQLALLFIVIFGVRLGWIPYTEMRGALSSGQPVEFSLAFFRNAFYHAILPISVYVITTIGGWMLLMKSSTISALEEDYVTAARARGIPEWRVLLFYVGRNAILPLFTTLTISIGFVVGGSLLVEPIFQYQGIGSRLFESIQARDYTTLQGIFLFITISVVVANLLADLLYSRLDPRIRSKG</sequence>
<evidence type="ECO:0000256" key="6">
    <source>
        <dbReference type="ARBA" id="ARBA00023136"/>
    </source>
</evidence>
<dbReference type="Pfam" id="PF19300">
    <property type="entry name" value="BPD_transp_1_N"/>
    <property type="match status" value="1"/>
</dbReference>
<comment type="subcellular location">
    <subcellularLocation>
        <location evidence="1 7">Cell membrane</location>
        <topology evidence="1 7">Multi-pass membrane protein</topology>
    </subcellularLocation>
</comment>
<keyword evidence="3" id="KW-1003">Cell membrane</keyword>
<dbReference type="SUPFAM" id="SSF161098">
    <property type="entry name" value="MetI-like"/>
    <property type="match status" value="1"/>
</dbReference>
<dbReference type="GO" id="GO:0005886">
    <property type="term" value="C:plasma membrane"/>
    <property type="evidence" value="ECO:0007669"/>
    <property type="project" value="UniProtKB-SubCell"/>
</dbReference>
<proteinExistence type="inferred from homology"/>
<evidence type="ECO:0000313" key="9">
    <source>
        <dbReference type="EMBL" id="CAA9553701.1"/>
    </source>
</evidence>
<feature type="transmembrane region" description="Helical" evidence="7">
    <location>
        <begin position="34"/>
        <end position="55"/>
    </location>
</feature>
<keyword evidence="5 7" id="KW-1133">Transmembrane helix</keyword>